<dbReference type="InterPro" id="IPR051169">
    <property type="entry name" value="NADH-Q_oxidoreductase"/>
</dbReference>
<name>A0ABP9DJ00_9ACTN</name>
<dbReference type="InterPro" id="IPR036188">
    <property type="entry name" value="FAD/NAD-bd_sf"/>
</dbReference>
<keyword evidence="5" id="KW-0560">Oxidoreductase</keyword>
<evidence type="ECO:0000259" key="6">
    <source>
        <dbReference type="Pfam" id="PF07992"/>
    </source>
</evidence>
<dbReference type="RefSeq" id="WP_345697006.1">
    <property type="nucleotide sequence ID" value="NZ_BAABIS010000001.1"/>
</dbReference>
<dbReference type="InterPro" id="IPR023753">
    <property type="entry name" value="FAD/NAD-binding_dom"/>
</dbReference>
<evidence type="ECO:0000256" key="1">
    <source>
        <dbReference type="ARBA" id="ARBA00001974"/>
    </source>
</evidence>
<proteinExistence type="inferred from homology"/>
<comment type="cofactor">
    <cofactor evidence="1">
        <name>FAD</name>
        <dbReference type="ChEBI" id="CHEBI:57692"/>
    </cofactor>
</comment>
<sequence>MTSKHIVVIGAGYAGLSAATRAGRGGARVTLVAPESRLLHRIRLHETAAGREVPRPTIAHVLRGRPVTHLQARVTELDLAGRKVFTDTGETLAYDTLVYALGSRTSWQDVPGAAEHAYSAERAAELSRRIQDAPVPGTVAVVGGGATGIELAAELAEAHPDWQVRIVAAGAVGGHFSERGRAHVRKVLDGLGVTLHEHTAVTAVTADRLETAAGPVPADLVVWAASLEVHPLAAEAGLAVTANGQAVVDDHLRSVSHPDVHVVGDAAAVVLPGIGRLRMACATAQPMGSYVGRLLAGRTTGPFKYRYATQCLSLGRREALVQLIHADDSMRQGIITGPLGRLTKALIVNAVPLSLR</sequence>
<dbReference type="Pfam" id="PF07992">
    <property type="entry name" value="Pyr_redox_2"/>
    <property type="match status" value="1"/>
</dbReference>
<evidence type="ECO:0000256" key="2">
    <source>
        <dbReference type="ARBA" id="ARBA00005272"/>
    </source>
</evidence>
<evidence type="ECO:0000256" key="3">
    <source>
        <dbReference type="ARBA" id="ARBA00022630"/>
    </source>
</evidence>
<evidence type="ECO:0000256" key="5">
    <source>
        <dbReference type="ARBA" id="ARBA00023002"/>
    </source>
</evidence>
<evidence type="ECO:0000313" key="7">
    <source>
        <dbReference type="EMBL" id="GAA4848271.1"/>
    </source>
</evidence>
<evidence type="ECO:0000313" key="8">
    <source>
        <dbReference type="Proteomes" id="UP001501752"/>
    </source>
</evidence>
<protein>
    <submittedName>
        <fullName evidence="7">FAD-dependent oxidoreductase</fullName>
    </submittedName>
</protein>
<comment type="similarity">
    <text evidence="2">Belongs to the NADH dehydrogenase family.</text>
</comment>
<evidence type="ECO:0000256" key="4">
    <source>
        <dbReference type="ARBA" id="ARBA00022827"/>
    </source>
</evidence>
<dbReference type="PANTHER" id="PTHR42913:SF3">
    <property type="entry name" value="64 KDA MITOCHONDRIAL NADH DEHYDROGENASE (EUROFUNG)"/>
    <property type="match status" value="1"/>
</dbReference>
<feature type="domain" description="FAD/NAD(P)-binding" evidence="6">
    <location>
        <begin position="5"/>
        <end position="275"/>
    </location>
</feature>
<organism evidence="7 8">
    <name type="scientific">Kitasatospora terrestris</name>
    <dbReference type="NCBI Taxonomy" id="258051"/>
    <lineage>
        <taxon>Bacteria</taxon>
        <taxon>Bacillati</taxon>
        <taxon>Actinomycetota</taxon>
        <taxon>Actinomycetes</taxon>
        <taxon>Kitasatosporales</taxon>
        <taxon>Streptomycetaceae</taxon>
        <taxon>Kitasatospora</taxon>
    </lineage>
</organism>
<dbReference type="SUPFAM" id="SSF51905">
    <property type="entry name" value="FAD/NAD(P)-binding domain"/>
    <property type="match status" value="1"/>
</dbReference>
<dbReference type="Proteomes" id="UP001501752">
    <property type="component" value="Unassembled WGS sequence"/>
</dbReference>
<gene>
    <name evidence="7" type="ORF">GCM10023235_26370</name>
</gene>
<keyword evidence="4" id="KW-0274">FAD</keyword>
<dbReference type="PRINTS" id="PR00469">
    <property type="entry name" value="PNDRDTASEII"/>
</dbReference>
<dbReference type="PRINTS" id="PR00368">
    <property type="entry name" value="FADPNR"/>
</dbReference>
<keyword evidence="8" id="KW-1185">Reference proteome</keyword>
<reference evidence="8" key="1">
    <citation type="journal article" date="2019" name="Int. J. Syst. Evol. Microbiol.">
        <title>The Global Catalogue of Microorganisms (GCM) 10K type strain sequencing project: providing services to taxonomists for standard genome sequencing and annotation.</title>
        <authorList>
            <consortium name="The Broad Institute Genomics Platform"/>
            <consortium name="The Broad Institute Genome Sequencing Center for Infectious Disease"/>
            <person name="Wu L."/>
            <person name="Ma J."/>
        </authorList>
    </citation>
    <scope>NUCLEOTIDE SEQUENCE [LARGE SCALE GENOMIC DNA]</scope>
    <source>
        <strain evidence="8">JCM 13006</strain>
    </source>
</reference>
<dbReference type="EMBL" id="BAABIS010000001">
    <property type="protein sequence ID" value="GAA4848271.1"/>
    <property type="molecule type" value="Genomic_DNA"/>
</dbReference>
<keyword evidence="3" id="KW-0285">Flavoprotein</keyword>
<dbReference type="PANTHER" id="PTHR42913">
    <property type="entry name" value="APOPTOSIS-INDUCING FACTOR 1"/>
    <property type="match status" value="1"/>
</dbReference>
<dbReference type="Gene3D" id="3.50.50.100">
    <property type="match status" value="1"/>
</dbReference>
<comment type="caution">
    <text evidence="7">The sequence shown here is derived from an EMBL/GenBank/DDBJ whole genome shotgun (WGS) entry which is preliminary data.</text>
</comment>
<accession>A0ABP9DJ00</accession>